<protein>
    <submittedName>
        <fullName evidence="1">Uncharacterized protein</fullName>
    </submittedName>
</protein>
<dbReference type="EMBL" id="HBGV01005717">
    <property type="protein sequence ID" value="CAD9480059.1"/>
    <property type="molecule type" value="Transcribed_RNA"/>
</dbReference>
<name>A0A7S2MF27_9STRA</name>
<reference evidence="1" key="1">
    <citation type="submission" date="2021-01" db="EMBL/GenBank/DDBJ databases">
        <authorList>
            <person name="Corre E."/>
            <person name="Pelletier E."/>
            <person name="Niang G."/>
            <person name="Scheremetjew M."/>
            <person name="Finn R."/>
            <person name="Kale V."/>
            <person name="Holt S."/>
            <person name="Cochrane G."/>
            <person name="Meng A."/>
            <person name="Brown T."/>
            <person name="Cohen L."/>
        </authorList>
    </citation>
    <scope>NUCLEOTIDE SEQUENCE</scope>
    <source>
        <strain evidence="1">CCMP826</strain>
    </source>
</reference>
<sequence length="280" mass="31999">MNCPAIFHQNSAPQVRMFDRERSMDRVCSSRLGNPTDATRIPTRRRVRRISYTRKEIQGVTFEPNHIVYHLHDIPTAADMTSEEKLTSWYSVDELSVFKDEVRAACRLLRGQSGEVSEPTSQQIQHELLPNVPNWDSKLECTRGLELRSSPERIKRKYTAMKLILEYQRRLRLRASSEEGFATQVGDPCSHLALVSSRATRWSTNVATATAKEDYSAAYPEHARFADKLVSSVNNLGPILGKRRDVLHRNEKEDLQNLSKKRKEGLTCQLNFVSALPNCT</sequence>
<dbReference type="AlphaFoldDB" id="A0A7S2MF27"/>
<accession>A0A7S2MF27</accession>
<gene>
    <name evidence="1" type="ORF">HTAM1171_LOCUS3425</name>
</gene>
<proteinExistence type="predicted"/>
<organism evidence="1">
    <name type="scientific">Helicotheca tamesis</name>
    <dbReference type="NCBI Taxonomy" id="374047"/>
    <lineage>
        <taxon>Eukaryota</taxon>
        <taxon>Sar</taxon>
        <taxon>Stramenopiles</taxon>
        <taxon>Ochrophyta</taxon>
        <taxon>Bacillariophyta</taxon>
        <taxon>Mediophyceae</taxon>
        <taxon>Lithodesmiophycidae</taxon>
        <taxon>Lithodesmiales</taxon>
        <taxon>Lithodesmiaceae</taxon>
        <taxon>Helicotheca</taxon>
    </lineage>
</organism>
<evidence type="ECO:0000313" key="1">
    <source>
        <dbReference type="EMBL" id="CAD9480059.1"/>
    </source>
</evidence>